<evidence type="ECO:0000256" key="1">
    <source>
        <dbReference type="SAM" id="MobiDB-lite"/>
    </source>
</evidence>
<evidence type="ECO:0000313" key="2">
    <source>
        <dbReference type="EMBL" id="CAI2387478.1"/>
    </source>
</evidence>
<keyword evidence="3" id="KW-1185">Reference proteome</keyword>
<gene>
    <name evidence="2" type="ORF">ECRASSUSDP1_LOCUS29111</name>
</gene>
<feature type="region of interest" description="Disordered" evidence="1">
    <location>
        <begin position="1"/>
        <end position="22"/>
    </location>
</feature>
<proteinExistence type="predicted"/>
<dbReference type="Proteomes" id="UP001295684">
    <property type="component" value="Unassembled WGS sequence"/>
</dbReference>
<organism evidence="2 3">
    <name type="scientific">Euplotes crassus</name>
    <dbReference type="NCBI Taxonomy" id="5936"/>
    <lineage>
        <taxon>Eukaryota</taxon>
        <taxon>Sar</taxon>
        <taxon>Alveolata</taxon>
        <taxon>Ciliophora</taxon>
        <taxon>Intramacronucleata</taxon>
        <taxon>Spirotrichea</taxon>
        <taxon>Hypotrichia</taxon>
        <taxon>Euplotida</taxon>
        <taxon>Euplotidae</taxon>
        <taxon>Moneuplotes</taxon>
    </lineage>
</organism>
<evidence type="ECO:0000313" key="3">
    <source>
        <dbReference type="Proteomes" id="UP001295684"/>
    </source>
</evidence>
<sequence length="702" mass="80368">MYSQKERNFTEESSKNTSETYRDISEGALSLSRRKIRNSSQTLGLGDINSKSKKKNGSSKFKPAGKKRVLALKGEPSQDFKKLMKDLAHGMFDFSIFLINLASFDIRIETEDIDAKKMGKNKSLTAQEKLMEESARNIRTKGKVKDSRDLGDFDPLLLLDVIEEKRKEKPKINSNHVKSALVHSILQEAQLKKDGLQLPLFERLKDKLKKENAKKNQKRYNSKARVDTNLAGKKIKNLNQLEFEKNKGKLFKPKYKKMSTKKMLKIGEKVDTQISSIVDYSIKEMAKGARKGLARKDTRFSVKDGVLKQSDLKYSLMNTLSKKKLGSKGRSSKTKLLLLSLEEEEDQLAPNSALMRTLSATFKTSNISAKNKNNLKLNNHIINKCMNLQGNSTNLKQKLDHKEEIVHKIYDDFQKLVEFNREVWYDKDMDELYDDMVLGHLREEQYMPRVKPLISLRDSGIFERREGLKRGRSGSKAGKKEGNGLKNRMENRKSVAVVQMPKLAQSRNFKDLKEMDGKKEGCDENFNIFQSSQLSPASGRVNDVVEKQEEDELNKKSRASSVVEESKKKVGKASFGVKKSIHNSQENILPSLAKEAHETSGQSLRKMPKIVRKMLEKKMNIDSDFIKNIELYEKGRSDASIPKIGNISKVRSYFENQYRQKELVVNFKSMDNFANEAVMEYRNAQKHKALEMMKKLGTNFLA</sequence>
<dbReference type="EMBL" id="CAMPGE010029984">
    <property type="protein sequence ID" value="CAI2387478.1"/>
    <property type="molecule type" value="Genomic_DNA"/>
</dbReference>
<accession>A0AAD1Y975</accession>
<dbReference type="AlphaFoldDB" id="A0AAD1Y975"/>
<feature type="region of interest" description="Disordered" evidence="1">
    <location>
        <begin position="40"/>
        <end position="68"/>
    </location>
</feature>
<feature type="region of interest" description="Disordered" evidence="1">
    <location>
        <begin position="467"/>
        <end position="487"/>
    </location>
</feature>
<protein>
    <submittedName>
        <fullName evidence="2">Uncharacterized protein</fullName>
    </submittedName>
</protein>
<name>A0AAD1Y975_EUPCR</name>
<feature type="compositionally biased region" description="Basic and acidic residues" evidence="1">
    <location>
        <begin position="478"/>
        <end position="487"/>
    </location>
</feature>
<reference evidence="2" key="1">
    <citation type="submission" date="2023-07" db="EMBL/GenBank/DDBJ databases">
        <authorList>
            <consortium name="AG Swart"/>
            <person name="Singh M."/>
            <person name="Singh A."/>
            <person name="Seah K."/>
            <person name="Emmerich C."/>
        </authorList>
    </citation>
    <scope>NUCLEOTIDE SEQUENCE</scope>
    <source>
        <strain evidence="2">DP1</strain>
    </source>
</reference>
<feature type="compositionally biased region" description="Basic residues" evidence="1">
    <location>
        <begin position="51"/>
        <end position="68"/>
    </location>
</feature>
<comment type="caution">
    <text evidence="2">The sequence shown here is derived from an EMBL/GenBank/DDBJ whole genome shotgun (WGS) entry which is preliminary data.</text>
</comment>